<evidence type="ECO:0000259" key="4">
    <source>
        <dbReference type="PROSITE" id="PS01186"/>
    </source>
</evidence>
<evidence type="ECO:0000313" key="6">
    <source>
        <dbReference type="Proteomes" id="UP000683925"/>
    </source>
</evidence>
<gene>
    <name evidence="5" type="ORF">POCTA_138.1.T0930027</name>
</gene>
<dbReference type="InterPro" id="IPR000742">
    <property type="entry name" value="EGF"/>
</dbReference>
<dbReference type="OMA" id="HEDQTFL"/>
<feature type="chain" id="PRO_5035929187" description="EGF-like domain-containing protein" evidence="2">
    <location>
        <begin position="18"/>
        <end position="304"/>
    </location>
</feature>
<reference evidence="5" key="1">
    <citation type="submission" date="2021-01" db="EMBL/GenBank/DDBJ databases">
        <authorList>
            <consortium name="Genoscope - CEA"/>
            <person name="William W."/>
        </authorList>
    </citation>
    <scope>NUCLEOTIDE SEQUENCE</scope>
</reference>
<protein>
    <recommendedName>
        <fullName evidence="3 4">EGF-like domain-containing protein</fullName>
    </recommendedName>
</protein>
<evidence type="ECO:0000256" key="1">
    <source>
        <dbReference type="SAM" id="Phobius"/>
    </source>
</evidence>
<feature type="signal peptide" evidence="2">
    <location>
        <begin position="1"/>
        <end position="17"/>
    </location>
</feature>
<dbReference type="EMBL" id="CAJJDP010000092">
    <property type="protein sequence ID" value="CAD8188574.1"/>
    <property type="molecule type" value="Genomic_DNA"/>
</dbReference>
<evidence type="ECO:0000256" key="2">
    <source>
        <dbReference type="SAM" id="SignalP"/>
    </source>
</evidence>
<keyword evidence="1" id="KW-0812">Transmembrane</keyword>
<dbReference type="OrthoDB" id="1924787at2759"/>
<evidence type="ECO:0000259" key="3">
    <source>
        <dbReference type="PROSITE" id="PS00022"/>
    </source>
</evidence>
<evidence type="ECO:0000313" key="5">
    <source>
        <dbReference type="EMBL" id="CAD8188574.1"/>
    </source>
</evidence>
<name>A0A8S1WE34_PAROT</name>
<keyword evidence="1" id="KW-0472">Membrane</keyword>
<dbReference type="PROSITE" id="PS00022">
    <property type="entry name" value="EGF_1"/>
    <property type="match status" value="1"/>
</dbReference>
<dbReference type="Pfam" id="PF23106">
    <property type="entry name" value="EGF_Teneurin"/>
    <property type="match status" value="1"/>
</dbReference>
<feature type="domain" description="EGF-like" evidence="3 4">
    <location>
        <begin position="147"/>
        <end position="158"/>
    </location>
</feature>
<accession>A0A8S1WE34</accession>
<proteinExistence type="predicted"/>
<dbReference type="Proteomes" id="UP000683925">
    <property type="component" value="Unassembled WGS sequence"/>
</dbReference>
<organism evidence="5 6">
    <name type="scientific">Paramecium octaurelia</name>
    <dbReference type="NCBI Taxonomy" id="43137"/>
    <lineage>
        <taxon>Eukaryota</taxon>
        <taxon>Sar</taxon>
        <taxon>Alveolata</taxon>
        <taxon>Ciliophora</taxon>
        <taxon>Intramacronucleata</taxon>
        <taxon>Oligohymenophorea</taxon>
        <taxon>Peniculida</taxon>
        <taxon>Parameciidae</taxon>
        <taxon>Paramecium</taxon>
    </lineage>
</organism>
<comment type="caution">
    <text evidence="5">The sequence shown here is derived from an EMBL/GenBank/DDBJ whole genome shotgun (WGS) entry which is preliminary data.</text>
</comment>
<sequence>MLCYITLLVIVANSSLSKQVYLHQLENSFNQWSEESISSNSFYTLPADHSYYSIDVSLEHEDQTFLLVQLVTEQDQLNFNYIKISSYLDGQLERHVVVYNEHHKQNIIQVISQNNTKHKIKVTPLMELGNNCLNQCNHHGLCHKQQCECFQGYFGNDCHSQVIKFSDSSNLNLNVPEKMQYYVMELKEQKKQVEISFLLEIYEDLKVTFFNDIKLQSETLVKGDKKVMRLVAELNFSQITKNLAIFSAEKTINKKQHILTSLSTKKDEESFKFMTKMNLGVFAGSILVLVVVIKGPVIIRCCCS</sequence>
<keyword evidence="1" id="KW-1133">Transmembrane helix</keyword>
<keyword evidence="6" id="KW-1185">Reference proteome</keyword>
<keyword evidence="2" id="KW-0732">Signal</keyword>
<dbReference type="AlphaFoldDB" id="A0A8S1WE34"/>
<dbReference type="PROSITE" id="PS01186">
    <property type="entry name" value="EGF_2"/>
    <property type="match status" value="1"/>
</dbReference>
<feature type="transmembrane region" description="Helical" evidence="1">
    <location>
        <begin position="279"/>
        <end position="299"/>
    </location>
</feature>